<dbReference type="InterPro" id="IPR036390">
    <property type="entry name" value="WH_DNA-bd_sf"/>
</dbReference>
<evidence type="ECO:0000256" key="4">
    <source>
        <dbReference type="SAM" id="Coils"/>
    </source>
</evidence>
<evidence type="ECO:0000313" key="6">
    <source>
        <dbReference type="EMBL" id="MDO6671093.1"/>
    </source>
</evidence>
<accession>A0AAP4X0K4</accession>
<sequence>MLRTIAESGADPRAADQAAARLEQLILDGVLKPGQMIPSERRLCERLGISRASLREGLRLLRGKGIIETRHGKGSSVAALLPSGDISPLMHLFRDQPRTLYDLLEVRALLEGQSARLAAQRGTPADRVLIRRHYEAMAACVREYPPDFVPSAPGDEALPDAQQLARHDHAFHHAICEASHNPVLVHTLKGINDLLLSSVFASLRNLYHRPIPRGQINAQHTAIYRAVMDQQPEAAEKAALEHLHSIRDNLRELEAEDERLVRSAMRLEGFE</sequence>
<keyword evidence="4" id="KW-0175">Coiled coil</keyword>
<evidence type="ECO:0000256" key="2">
    <source>
        <dbReference type="ARBA" id="ARBA00023125"/>
    </source>
</evidence>
<dbReference type="SUPFAM" id="SSF48008">
    <property type="entry name" value="GntR ligand-binding domain-like"/>
    <property type="match status" value="1"/>
</dbReference>
<dbReference type="RefSeq" id="WP_303570238.1">
    <property type="nucleotide sequence ID" value="NZ_JAUORK010000003.1"/>
</dbReference>
<dbReference type="SUPFAM" id="SSF46785">
    <property type="entry name" value="Winged helix' DNA-binding domain"/>
    <property type="match status" value="1"/>
</dbReference>
<proteinExistence type="predicted"/>
<evidence type="ECO:0000256" key="3">
    <source>
        <dbReference type="ARBA" id="ARBA00023163"/>
    </source>
</evidence>
<feature type="domain" description="HTH gntR-type" evidence="5">
    <location>
        <begin position="12"/>
        <end position="80"/>
    </location>
</feature>
<name>A0AAP4X0K4_9GAMM</name>
<dbReference type="PANTHER" id="PTHR43537">
    <property type="entry name" value="TRANSCRIPTIONAL REGULATOR, GNTR FAMILY"/>
    <property type="match status" value="1"/>
</dbReference>
<dbReference type="CDD" id="cd07377">
    <property type="entry name" value="WHTH_GntR"/>
    <property type="match status" value="1"/>
</dbReference>
<keyword evidence="2" id="KW-0238">DNA-binding</keyword>
<dbReference type="Pfam" id="PF07729">
    <property type="entry name" value="FCD"/>
    <property type="match status" value="1"/>
</dbReference>
<protein>
    <submittedName>
        <fullName evidence="6">Transcriptional regulator GlcC</fullName>
    </submittedName>
</protein>
<dbReference type="InterPro" id="IPR000524">
    <property type="entry name" value="Tscrpt_reg_HTH_GntR"/>
</dbReference>
<gene>
    <name evidence="6" type="primary">glcC</name>
    <name evidence="6" type="ORF">Q4535_03075</name>
</gene>
<evidence type="ECO:0000256" key="1">
    <source>
        <dbReference type="ARBA" id="ARBA00023015"/>
    </source>
</evidence>
<dbReference type="EMBL" id="JAUORK010000003">
    <property type="protein sequence ID" value="MDO6671093.1"/>
    <property type="molecule type" value="Genomic_DNA"/>
</dbReference>
<dbReference type="GO" id="GO:0003700">
    <property type="term" value="F:DNA-binding transcription factor activity"/>
    <property type="evidence" value="ECO:0007669"/>
    <property type="project" value="InterPro"/>
</dbReference>
<dbReference type="InterPro" id="IPR008920">
    <property type="entry name" value="TF_FadR/GntR_C"/>
</dbReference>
<dbReference type="Gene3D" id="1.20.120.530">
    <property type="entry name" value="GntR ligand-binding domain-like"/>
    <property type="match status" value="1"/>
</dbReference>
<dbReference type="SMART" id="SM00345">
    <property type="entry name" value="HTH_GNTR"/>
    <property type="match status" value="1"/>
</dbReference>
<dbReference type="NCBIfam" id="NF007442">
    <property type="entry name" value="PRK09990.1"/>
    <property type="match status" value="1"/>
</dbReference>
<comment type="caution">
    <text evidence="6">The sequence shown here is derived from an EMBL/GenBank/DDBJ whole genome shotgun (WGS) entry which is preliminary data.</text>
</comment>
<dbReference type="Gene3D" id="1.10.10.10">
    <property type="entry name" value="Winged helix-like DNA-binding domain superfamily/Winged helix DNA-binding domain"/>
    <property type="match status" value="1"/>
</dbReference>
<dbReference type="AlphaFoldDB" id="A0AAP4X0K4"/>
<evidence type="ECO:0000259" key="5">
    <source>
        <dbReference type="PROSITE" id="PS50949"/>
    </source>
</evidence>
<dbReference type="Pfam" id="PF00392">
    <property type="entry name" value="GntR"/>
    <property type="match status" value="1"/>
</dbReference>
<dbReference type="PROSITE" id="PS50949">
    <property type="entry name" value="HTH_GNTR"/>
    <property type="match status" value="1"/>
</dbReference>
<dbReference type="SMART" id="SM00895">
    <property type="entry name" value="FCD"/>
    <property type="match status" value="1"/>
</dbReference>
<reference evidence="6" key="1">
    <citation type="submission" date="2023-07" db="EMBL/GenBank/DDBJ databases">
        <title>Genome content predicts the carbon catabolic preferences of heterotrophic bacteria.</title>
        <authorList>
            <person name="Gralka M."/>
        </authorList>
    </citation>
    <scope>NUCLEOTIDE SEQUENCE</scope>
    <source>
        <strain evidence="6">C2R13</strain>
    </source>
</reference>
<organism evidence="6 7">
    <name type="scientific">Cobetia amphilecti</name>
    <dbReference type="NCBI Taxonomy" id="1055104"/>
    <lineage>
        <taxon>Bacteria</taxon>
        <taxon>Pseudomonadati</taxon>
        <taxon>Pseudomonadota</taxon>
        <taxon>Gammaproteobacteria</taxon>
        <taxon>Oceanospirillales</taxon>
        <taxon>Halomonadaceae</taxon>
        <taxon>Cobetia</taxon>
    </lineage>
</organism>
<feature type="coiled-coil region" evidence="4">
    <location>
        <begin position="236"/>
        <end position="263"/>
    </location>
</feature>
<dbReference type="InterPro" id="IPR036388">
    <property type="entry name" value="WH-like_DNA-bd_sf"/>
</dbReference>
<dbReference type="InterPro" id="IPR011711">
    <property type="entry name" value="GntR_C"/>
</dbReference>
<keyword evidence="1" id="KW-0805">Transcription regulation</keyword>
<dbReference type="Proteomes" id="UP001170481">
    <property type="component" value="Unassembled WGS sequence"/>
</dbReference>
<dbReference type="GO" id="GO:0003677">
    <property type="term" value="F:DNA binding"/>
    <property type="evidence" value="ECO:0007669"/>
    <property type="project" value="UniProtKB-KW"/>
</dbReference>
<keyword evidence="3" id="KW-0804">Transcription</keyword>
<evidence type="ECO:0000313" key="7">
    <source>
        <dbReference type="Proteomes" id="UP001170481"/>
    </source>
</evidence>
<dbReference type="PRINTS" id="PR00035">
    <property type="entry name" value="HTHGNTR"/>
</dbReference>
<dbReference type="PANTHER" id="PTHR43537:SF1">
    <property type="entry name" value="GLC OPERON TRANSCRIPTIONAL ACTIVATOR"/>
    <property type="match status" value="1"/>
</dbReference>